<dbReference type="Gene3D" id="1.25.40.10">
    <property type="entry name" value="Tetratricopeptide repeat domain"/>
    <property type="match status" value="2"/>
</dbReference>
<dbReference type="InterPro" id="IPR011990">
    <property type="entry name" value="TPR-like_helical_dom_sf"/>
</dbReference>
<evidence type="ECO:0000259" key="6">
    <source>
        <dbReference type="PROSITE" id="PS51755"/>
    </source>
</evidence>
<sequence>MRIRLIGPVEIHAEDRVIAVAAPKRACVLAALAERPGEPVAQTDLLTRVWGDGLPDSALGTLYSYITRLRADLAAAGLGIARAGVHGYVLEAAPEDVDLHAVRALAARATGLDAVRALPLWREACERAEGELIAGVPGEWADRLRTAFRGERLNLRCERYASELAAGNHALVLPELEALAAEEPFAEVVAELLMLALYRCGRAADALRVFEATRVRLRDALGADPSPGLREAHRRVLGQDPVLDASGQRAPNTLPAAVRGFTGRDAELSALDSVDSGLVVVSGTAGSGKTALAVHWGHSRVDFPGGRHYVNLLGYGVGEPVSPGEALQRLLTAMGRDASRIPADTEAATSLFRELTSRERTLVVLDNARHAAQVRPLLPGDGSLAVVTSRDRLPGLVALDGAVPVTVGTLSPRESRRLLRSVLGCDDVPELARLAELCGHLPLALRIAAANVLTGELGLAAYVAELESGDRLDGLAVEEDPAAAVATALGHSVTALDTGARELYLRLGVLPGEDFGRGLLEDVGGKAAIERLVAAHLLEEYQENRYRMHDLVRLYARRASAAMSAHDRFGAVESFVDWHHRHVHVSDSLDEVNVIAAASDIGDHPFPWRMLTRLGHAFNHYRHIDAGREAVAAARRRAVAENDDAGSFLMLNLLGLAARTEGDTEALLAIRQKLYSNRAGRRPQIIAMVTGNLGMAYHDADFRRAAELLAEATGIALTERNAVQAVNFGSSASVTLIRLGRFTEGEHWLDTVEAELDGDLNADQRAELRMFRATGLRYRRRHADALRAVEDGLAIAAGTEVSQRMQVHLRANRAAALSGLGRFDDALAAAEEAIALAEDHGMRLQDLHRHRAAAHAGLGDHHAALRALALADEHGTHSRYPTNMAALGLLEASIRGAMGDHAAALPLAARAAEVYGSVHCPLWRADALQVLAAAQRGAGDAEASGRSEREAAALVAGFDDPGYLLLPRGWVVN</sequence>
<protein>
    <submittedName>
        <fullName evidence="7">SARP family transcriptional regulator</fullName>
    </submittedName>
</protein>
<evidence type="ECO:0000256" key="3">
    <source>
        <dbReference type="ARBA" id="ARBA00023125"/>
    </source>
</evidence>
<dbReference type="RefSeq" id="WP_285663295.1">
    <property type="nucleotide sequence ID" value="NZ_BSTX01000002.1"/>
</dbReference>
<dbReference type="SUPFAM" id="SSF46894">
    <property type="entry name" value="C-terminal effector domain of the bipartite response regulators"/>
    <property type="match status" value="1"/>
</dbReference>
<comment type="similarity">
    <text evidence="1">Belongs to the AfsR/DnrI/RedD regulatory family.</text>
</comment>
<evidence type="ECO:0000256" key="2">
    <source>
        <dbReference type="ARBA" id="ARBA00023015"/>
    </source>
</evidence>
<dbReference type="SUPFAM" id="SSF52540">
    <property type="entry name" value="P-loop containing nucleoside triphosphate hydrolases"/>
    <property type="match status" value="1"/>
</dbReference>
<keyword evidence="8" id="KW-1185">Reference proteome</keyword>
<dbReference type="Pfam" id="PF03704">
    <property type="entry name" value="BTAD"/>
    <property type="match status" value="1"/>
</dbReference>
<keyword evidence="4" id="KW-0804">Transcription</keyword>
<dbReference type="GO" id="GO:0003677">
    <property type="term" value="F:DNA binding"/>
    <property type="evidence" value="ECO:0007669"/>
    <property type="project" value="UniProtKB-UniRule"/>
</dbReference>
<evidence type="ECO:0000256" key="1">
    <source>
        <dbReference type="ARBA" id="ARBA00005820"/>
    </source>
</evidence>
<dbReference type="InterPro" id="IPR036388">
    <property type="entry name" value="WH-like_DNA-bd_sf"/>
</dbReference>
<keyword evidence="3 5" id="KW-0238">DNA-binding</keyword>
<dbReference type="InterPro" id="IPR005158">
    <property type="entry name" value="BTAD"/>
</dbReference>
<feature type="domain" description="OmpR/PhoB-type" evidence="6">
    <location>
        <begin position="1"/>
        <end position="92"/>
    </location>
</feature>
<dbReference type="GO" id="GO:0006355">
    <property type="term" value="P:regulation of DNA-templated transcription"/>
    <property type="evidence" value="ECO:0007669"/>
    <property type="project" value="InterPro"/>
</dbReference>
<accession>A0A9W6SKW8</accession>
<gene>
    <name evidence="7" type="ORF">Afil01_29300</name>
</gene>
<dbReference type="InterPro" id="IPR027417">
    <property type="entry name" value="P-loop_NTPase"/>
</dbReference>
<evidence type="ECO:0000313" key="7">
    <source>
        <dbReference type="EMBL" id="GLZ78123.1"/>
    </source>
</evidence>
<proteinExistence type="inferred from homology"/>
<dbReference type="Proteomes" id="UP001165079">
    <property type="component" value="Unassembled WGS sequence"/>
</dbReference>
<dbReference type="PANTHER" id="PTHR35807">
    <property type="entry name" value="TRANSCRIPTIONAL REGULATOR REDD-RELATED"/>
    <property type="match status" value="1"/>
</dbReference>
<dbReference type="PROSITE" id="PS51755">
    <property type="entry name" value="OMPR_PHOB"/>
    <property type="match status" value="1"/>
</dbReference>
<name>A0A9W6SKW8_9ACTN</name>
<dbReference type="CDD" id="cd15831">
    <property type="entry name" value="BTAD"/>
    <property type="match status" value="1"/>
</dbReference>
<organism evidence="7 8">
    <name type="scientific">Actinorhabdospora filicis</name>
    <dbReference type="NCBI Taxonomy" id="1785913"/>
    <lineage>
        <taxon>Bacteria</taxon>
        <taxon>Bacillati</taxon>
        <taxon>Actinomycetota</taxon>
        <taxon>Actinomycetes</taxon>
        <taxon>Micromonosporales</taxon>
        <taxon>Micromonosporaceae</taxon>
        <taxon>Actinorhabdospora</taxon>
    </lineage>
</organism>
<dbReference type="Gene3D" id="1.10.10.10">
    <property type="entry name" value="Winged helix-like DNA-binding domain superfamily/Winged helix DNA-binding domain"/>
    <property type="match status" value="1"/>
</dbReference>
<dbReference type="EMBL" id="BSTX01000002">
    <property type="protein sequence ID" value="GLZ78123.1"/>
    <property type="molecule type" value="Genomic_DNA"/>
</dbReference>
<dbReference type="Gene3D" id="3.40.50.300">
    <property type="entry name" value="P-loop containing nucleotide triphosphate hydrolases"/>
    <property type="match status" value="1"/>
</dbReference>
<dbReference type="SUPFAM" id="SSF48452">
    <property type="entry name" value="TPR-like"/>
    <property type="match status" value="2"/>
</dbReference>
<dbReference type="PRINTS" id="PR00364">
    <property type="entry name" value="DISEASERSIST"/>
</dbReference>
<keyword evidence="2" id="KW-0805">Transcription regulation</keyword>
<reference evidence="7" key="1">
    <citation type="submission" date="2023-03" db="EMBL/GenBank/DDBJ databases">
        <title>Actinorhabdospora filicis NBRC 111898.</title>
        <authorList>
            <person name="Ichikawa N."/>
            <person name="Sato H."/>
            <person name="Tonouchi N."/>
        </authorList>
    </citation>
    <scope>NUCLEOTIDE SEQUENCE</scope>
    <source>
        <strain evidence="7">NBRC 111898</strain>
    </source>
</reference>
<evidence type="ECO:0000313" key="8">
    <source>
        <dbReference type="Proteomes" id="UP001165079"/>
    </source>
</evidence>
<evidence type="ECO:0000256" key="5">
    <source>
        <dbReference type="PROSITE-ProRule" id="PRU01091"/>
    </source>
</evidence>
<dbReference type="AlphaFoldDB" id="A0A9W6SKW8"/>
<comment type="caution">
    <text evidence="7">The sequence shown here is derived from an EMBL/GenBank/DDBJ whole genome shotgun (WGS) entry which is preliminary data.</text>
</comment>
<dbReference type="SMART" id="SM00862">
    <property type="entry name" value="Trans_reg_C"/>
    <property type="match status" value="1"/>
</dbReference>
<dbReference type="PANTHER" id="PTHR35807:SF1">
    <property type="entry name" value="TRANSCRIPTIONAL REGULATOR REDD"/>
    <property type="match status" value="1"/>
</dbReference>
<dbReference type="InterPro" id="IPR051677">
    <property type="entry name" value="AfsR-DnrI-RedD_regulator"/>
</dbReference>
<dbReference type="GO" id="GO:0043531">
    <property type="term" value="F:ADP binding"/>
    <property type="evidence" value="ECO:0007669"/>
    <property type="project" value="InterPro"/>
</dbReference>
<dbReference type="InterPro" id="IPR001867">
    <property type="entry name" value="OmpR/PhoB-type_DNA-bd"/>
</dbReference>
<evidence type="ECO:0000256" key="4">
    <source>
        <dbReference type="ARBA" id="ARBA00023163"/>
    </source>
</evidence>
<dbReference type="Pfam" id="PF00486">
    <property type="entry name" value="Trans_reg_C"/>
    <property type="match status" value="1"/>
</dbReference>
<dbReference type="InterPro" id="IPR016032">
    <property type="entry name" value="Sig_transdc_resp-reg_C-effctor"/>
</dbReference>
<dbReference type="GO" id="GO:0000160">
    <property type="term" value="P:phosphorelay signal transduction system"/>
    <property type="evidence" value="ECO:0007669"/>
    <property type="project" value="InterPro"/>
</dbReference>
<feature type="DNA-binding region" description="OmpR/PhoB-type" evidence="5">
    <location>
        <begin position="1"/>
        <end position="92"/>
    </location>
</feature>
<dbReference type="SMART" id="SM01043">
    <property type="entry name" value="BTAD"/>
    <property type="match status" value="1"/>
</dbReference>